<dbReference type="OrthoDB" id="2588801at2759"/>
<comment type="caution">
    <text evidence="1">The sequence shown here is derived from an EMBL/GenBank/DDBJ whole genome shotgun (WGS) entry which is preliminary data.</text>
</comment>
<proteinExistence type="predicted"/>
<dbReference type="Proteomes" id="UP000094065">
    <property type="component" value="Unassembled WGS sequence"/>
</dbReference>
<evidence type="ECO:0000313" key="1">
    <source>
        <dbReference type="EMBL" id="ODN76233.1"/>
    </source>
</evidence>
<dbReference type="RefSeq" id="XP_018991764.1">
    <property type="nucleotide sequence ID" value="XM_019140613.1"/>
</dbReference>
<evidence type="ECO:0000313" key="2">
    <source>
        <dbReference type="Proteomes" id="UP000094065"/>
    </source>
</evidence>
<dbReference type="GeneID" id="30157465"/>
<accession>A0A1E3HIR6</accession>
<sequence length="214" mass="23047">MPKAPPMASEVDILKSKAANKKGAGSDSVETTWPKVEFGASTEIDNVTKETKTRAEYIVPAGSMFSLGAALPNSPMAFWYRYTPEWSQYSLYKPLSRLVVRLVSPCAPSYMSQAQPAPSEVNILKQNAANSKGAGGSNVEIVWPKPKFDGNTALKDTGTGFGEYVVPPGSMFTLGAAMPNHTVLKWGAYFPPGTMFPDGVLVPIHARMVSVQPF</sequence>
<organism evidence="1 2">
    <name type="scientific">Cryptococcus amylolentus CBS 6039</name>
    <dbReference type="NCBI Taxonomy" id="1295533"/>
    <lineage>
        <taxon>Eukaryota</taxon>
        <taxon>Fungi</taxon>
        <taxon>Dikarya</taxon>
        <taxon>Basidiomycota</taxon>
        <taxon>Agaricomycotina</taxon>
        <taxon>Tremellomycetes</taxon>
        <taxon>Tremellales</taxon>
        <taxon>Cryptococcaceae</taxon>
        <taxon>Cryptococcus</taxon>
    </lineage>
</organism>
<gene>
    <name evidence="1" type="ORF">L202_06156</name>
</gene>
<keyword evidence="2" id="KW-1185">Reference proteome</keyword>
<dbReference type="EMBL" id="AWGJ01000009">
    <property type="protein sequence ID" value="ODN76233.1"/>
    <property type="molecule type" value="Genomic_DNA"/>
</dbReference>
<name>A0A1E3HIR6_9TREE</name>
<protein>
    <submittedName>
        <fullName evidence="1">Uncharacterized protein</fullName>
    </submittedName>
</protein>
<dbReference type="AlphaFoldDB" id="A0A1E3HIR6"/>
<reference evidence="1 2" key="1">
    <citation type="submission" date="2016-06" db="EMBL/GenBank/DDBJ databases">
        <title>Evolution of pathogenesis and genome organization in the Tremellales.</title>
        <authorList>
            <person name="Cuomo C."/>
            <person name="Litvintseva A."/>
            <person name="Heitman J."/>
            <person name="Chen Y."/>
            <person name="Sun S."/>
            <person name="Springer D."/>
            <person name="Dromer F."/>
            <person name="Young S."/>
            <person name="Zeng Q."/>
            <person name="Chapman S."/>
            <person name="Gujja S."/>
            <person name="Saif S."/>
            <person name="Birren B."/>
        </authorList>
    </citation>
    <scope>NUCLEOTIDE SEQUENCE [LARGE SCALE GENOMIC DNA]</scope>
    <source>
        <strain evidence="1 2">CBS 6039</strain>
    </source>
</reference>